<proteinExistence type="predicted"/>
<name>A0ABT2G0I3_9CORY</name>
<dbReference type="EMBL" id="JANWTC010000056">
    <property type="protein sequence ID" value="MCS5481011.1"/>
    <property type="molecule type" value="Genomic_DNA"/>
</dbReference>
<keyword evidence="2" id="KW-0540">Nuclease</keyword>
<feature type="region of interest" description="Disordered" evidence="1">
    <location>
        <begin position="35"/>
        <end position="79"/>
    </location>
</feature>
<feature type="non-terminal residue" evidence="2">
    <location>
        <position position="1"/>
    </location>
</feature>
<evidence type="ECO:0000256" key="1">
    <source>
        <dbReference type="SAM" id="MobiDB-lite"/>
    </source>
</evidence>
<reference evidence="2 3" key="1">
    <citation type="submission" date="2022-08" db="EMBL/GenBank/DDBJ databases">
        <title>YIM 101645 draft genome.</title>
        <authorList>
            <person name="Chen X."/>
        </authorList>
    </citation>
    <scope>NUCLEOTIDE SEQUENCE [LARGE SCALE GENOMIC DNA]</scope>
    <source>
        <strain evidence="2 3">YIM 101645</strain>
    </source>
</reference>
<protein>
    <submittedName>
        <fullName evidence="2">HNH endonuclease</fullName>
    </submittedName>
</protein>
<dbReference type="Proteomes" id="UP001205965">
    <property type="component" value="Unassembled WGS sequence"/>
</dbReference>
<evidence type="ECO:0000313" key="2">
    <source>
        <dbReference type="EMBL" id="MCS5481011.1"/>
    </source>
</evidence>
<keyword evidence="3" id="KW-1185">Reference proteome</keyword>
<comment type="caution">
    <text evidence="2">The sequence shown here is derived from an EMBL/GenBank/DDBJ whole genome shotgun (WGS) entry which is preliminary data.</text>
</comment>
<accession>A0ABT2G0I3</accession>
<gene>
    <name evidence="2" type="ORF">NYP18_15340</name>
</gene>
<dbReference type="GO" id="GO:0004519">
    <property type="term" value="F:endonuclease activity"/>
    <property type="evidence" value="ECO:0007669"/>
    <property type="project" value="UniProtKB-KW"/>
</dbReference>
<keyword evidence="2" id="KW-0255">Endonuclease</keyword>
<evidence type="ECO:0000313" key="3">
    <source>
        <dbReference type="Proteomes" id="UP001205965"/>
    </source>
</evidence>
<keyword evidence="2" id="KW-0378">Hydrolase</keyword>
<organism evidence="2 3">
    <name type="scientific">Corynebacterium lemuris</name>
    <dbReference type="NCBI Taxonomy" id="1859292"/>
    <lineage>
        <taxon>Bacteria</taxon>
        <taxon>Bacillati</taxon>
        <taxon>Actinomycetota</taxon>
        <taxon>Actinomycetes</taxon>
        <taxon>Mycobacteriales</taxon>
        <taxon>Corynebacteriaceae</taxon>
        <taxon>Corynebacterium</taxon>
    </lineage>
</organism>
<sequence length="79" mass="8778">LFADGTWAVDHAQGPLAPVEKRWVQTYTQRRKRRAERAAARAAAQEFEDYQEDAQARAQEAGTGTDPPEDTDPGRAPPE</sequence>